<dbReference type="EMBL" id="AP024601">
    <property type="protein sequence ID" value="BCU81954.1"/>
    <property type="molecule type" value="Genomic_DNA"/>
</dbReference>
<name>A0A8D5UGQ8_9BACL</name>
<feature type="domain" description="Glycosyl transferase family 1" evidence="1">
    <location>
        <begin position="3"/>
        <end position="96"/>
    </location>
</feature>
<dbReference type="CDD" id="cd03801">
    <property type="entry name" value="GT4_PimA-like"/>
    <property type="match status" value="1"/>
</dbReference>
<evidence type="ECO:0000259" key="1">
    <source>
        <dbReference type="Pfam" id="PF00534"/>
    </source>
</evidence>
<proteinExistence type="predicted"/>
<dbReference type="PANTHER" id="PTHR45947">
    <property type="entry name" value="SULFOQUINOVOSYL TRANSFERASE SQD2"/>
    <property type="match status" value="1"/>
</dbReference>
<organism evidence="2 3">
    <name type="scientific">Polycladomyces abyssicola</name>
    <dbReference type="NCBI Taxonomy" id="1125966"/>
    <lineage>
        <taxon>Bacteria</taxon>
        <taxon>Bacillati</taxon>
        <taxon>Bacillota</taxon>
        <taxon>Bacilli</taxon>
        <taxon>Bacillales</taxon>
        <taxon>Thermoactinomycetaceae</taxon>
        <taxon>Polycladomyces</taxon>
    </lineage>
</organism>
<dbReference type="InterPro" id="IPR050194">
    <property type="entry name" value="Glycosyltransferase_grp1"/>
</dbReference>
<keyword evidence="3" id="KW-1185">Reference proteome</keyword>
<dbReference type="GO" id="GO:0016757">
    <property type="term" value="F:glycosyltransferase activity"/>
    <property type="evidence" value="ECO:0007669"/>
    <property type="project" value="InterPro"/>
</dbReference>
<reference evidence="2" key="2">
    <citation type="journal article" date="2021" name="Microbiol. Resour. Announc.">
        <title>Complete Genome Sequence of Polycladomyces abyssicola JIR-001T, Isolated from Hemipelagic Sediment in Deep Seawater.</title>
        <authorList>
            <person name="Tsubouchi T."/>
            <person name="Kaneko Y."/>
        </authorList>
    </citation>
    <scope>NUCLEOTIDE SEQUENCE</scope>
    <source>
        <strain evidence="2">JIR-001</strain>
    </source>
</reference>
<accession>A0A8D5UGQ8</accession>
<dbReference type="Pfam" id="PF00534">
    <property type="entry name" value="Glycos_transf_1"/>
    <property type="match status" value="1"/>
</dbReference>
<dbReference type="KEGG" id="pabs:JIR001_17370"/>
<gene>
    <name evidence="2" type="ORF">JIR001_17370</name>
</gene>
<evidence type="ECO:0000313" key="2">
    <source>
        <dbReference type="EMBL" id="BCU81954.1"/>
    </source>
</evidence>
<dbReference type="AlphaFoldDB" id="A0A8D5UGQ8"/>
<protein>
    <recommendedName>
        <fullName evidence="1">Glycosyl transferase family 1 domain-containing protein</fullName>
    </recommendedName>
</protein>
<evidence type="ECO:0000313" key="3">
    <source>
        <dbReference type="Proteomes" id="UP000677436"/>
    </source>
</evidence>
<dbReference type="Proteomes" id="UP000677436">
    <property type="component" value="Chromosome"/>
</dbReference>
<dbReference type="InterPro" id="IPR001296">
    <property type="entry name" value="Glyco_trans_1"/>
</dbReference>
<sequence>MKGVYWIPHVPHTEVPRYYQMADVLVTPSIGPEAFCLVNVEGMATDLPVVSVKTGGIPEVLEDGVSGVLVTKVYLIKRLANACIDLFDDPQRMRELGLVARMHVETYYRWELVAKRFHNVYQQLMRQTTINATG</sequence>
<dbReference type="SUPFAM" id="SSF53756">
    <property type="entry name" value="UDP-Glycosyltransferase/glycogen phosphorylase"/>
    <property type="match status" value="1"/>
</dbReference>
<dbReference type="RefSeq" id="WP_212772357.1">
    <property type="nucleotide sequence ID" value="NZ_AP024601.1"/>
</dbReference>
<reference evidence="2" key="1">
    <citation type="journal article" date="2013" name="Int. J. Syst. Evol. Microbiol.">
        <title>Polycladomyces abyssicola gen. nov., sp. nov., a thermophilic filamentous bacterium isolated from hemipelagic sediment.</title>
        <authorList>
            <person name="Tsubouchi T."/>
            <person name="Shimane Y."/>
            <person name="Mori K."/>
            <person name="Usui K."/>
            <person name="Hiraki T."/>
            <person name="Tame A."/>
            <person name="Uematsu K."/>
            <person name="Maruyama T."/>
            <person name="Hatada Y."/>
        </authorList>
    </citation>
    <scope>NUCLEOTIDE SEQUENCE</scope>
    <source>
        <strain evidence="2">JIR-001</strain>
    </source>
</reference>
<dbReference type="Gene3D" id="3.40.50.2000">
    <property type="entry name" value="Glycogen Phosphorylase B"/>
    <property type="match status" value="2"/>
</dbReference>
<dbReference type="PANTHER" id="PTHR45947:SF3">
    <property type="entry name" value="SULFOQUINOVOSYL TRANSFERASE SQD2"/>
    <property type="match status" value="1"/>
</dbReference>